<dbReference type="Gene3D" id="1.25.40.20">
    <property type="entry name" value="Ankyrin repeat-containing domain"/>
    <property type="match status" value="1"/>
</dbReference>
<organism evidence="3 4">
    <name type="scientific">Stentor coeruleus</name>
    <dbReference type="NCBI Taxonomy" id="5963"/>
    <lineage>
        <taxon>Eukaryota</taxon>
        <taxon>Sar</taxon>
        <taxon>Alveolata</taxon>
        <taxon>Ciliophora</taxon>
        <taxon>Postciliodesmatophora</taxon>
        <taxon>Heterotrichea</taxon>
        <taxon>Heterotrichida</taxon>
        <taxon>Stentoridae</taxon>
        <taxon>Stentor</taxon>
    </lineage>
</organism>
<evidence type="ECO:0000256" key="1">
    <source>
        <dbReference type="ARBA" id="ARBA00022737"/>
    </source>
</evidence>
<reference evidence="3 4" key="1">
    <citation type="submission" date="2016-11" db="EMBL/GenBank/DDBJ databases">
        <title>The macronuclear genome of Stentor coeruleus: a giant cell with tiny introns.</title>
        <authorList>
            <person name="Slabodnick M."/>
            <person name="Ruby J.G."/>
            <person name="Reiff S.B."/>
            <person name="Swart E.C."/>
            <person name="Gosai S."/>
            <person name="Prabakaran S."/>
            <person name="Witkowska E."/>
            <person name="Larue G.E."/>
            <person name="Fisher S."/>
            <person name="Freeman R.M."/>
            <person name="Gunawardena J."/>
            <person name="Chu W."/>
            <person name="Stover N.A."/>
            <person name="Gregory B.D."/>
            <person name="Nowacki M."/>
            <person name="Derisi J."/>
            <person name="Roy S.W."/>
            <person name="Marshall W.F."/>
            <person name="Sood P."/>
        </authorList>
    </citation>
    <scope>NUCLEOTIDE SEQUENCE [LARGE SCALE GENOMIC DNA]</scope>
    <source>
        <strain evidence="3">WM001</strain>
    </source>
</reference>
<dbReference type="Proteomes" id="UP000187209">
    <property type="component" value="Unassembled WGS sequence"/>
</dbReference>
<dbReference type="OrthoDB" id="10057496at2759"/>
<dbReference type="Pfam" id="PF12796">
    <property type="entry name" value="Ank_2"/>
    <property type="match status" value="1"/>
</dbReference>
<dbReference type="InterPro" id="IPR036770">
    <property type="entry name" value="Ankyrin_rpt-contain_sf"/>
</dbReference>
<name>A0A1R2C5V7_9CILI</name>
<proteinExistence type="predicted"/>
<keyword evidence="1" id="KW-0677">Repeat</keyword>
<dbReference type="PANTHER" id="PTHR24188:SF29">
    <property type="entry name" value="GH09064P"/>
    <property type="match status" value="1"/>
</dbReference>
<keyword evidence="4" id="KW-1185">Reference proteome</keyword>
<evidence type="ECO:0000256" key="2">
    <source>
        <dbReference type="ARBA" id="ARBA00023043"/>
    </source>
</evidence>
<accession>A0A1R2C5V7</accession>
<keyword evidence="2" id="KW-0040">ANK repeat</keyword>
<protein>
    <submittedName>
        <fullName evidence="3">Uncharacterized protein</fullName>
    </submittedName>
</protein>
<evidence type="ECO:0000313" key="4">
    <source>
        <dbReference type="Proteomes" id="UP000187209"/>
    </source>
</evidence>
<dbReference type="SUPFAM" id="SSF48403">
    <property type="entry name" value="Ankyrin repeat"/>
    <property type="match status" value="1"/>
</dbReference>
<dbReference type="EMBL" id="MPUH01000270">
    <property type="protein sequence ID" value="OMJ84412.1"/>
    <property type="molecule type" value="Genomic_DNA"/>
</dbReference>
<gene>
    <name evidence="3" type="ORF">SteCoe_14488</name>
</gene>
<sequence length="347" mass="39971">MMVNKKEFIGKELTQYINLNNIEKLTMILGELTIYGLVLDSEIIEVGKDKVNPLTYAFLTGSLKVFAFLKEKGANYDVFNKKMEKLKIDPMYYLCDKGYLDLIQYLLPMYIENTQQGEIEMSDTLVFETEDKKNTHKTYTAIQKACEKGHLAVVLALHKYFEKKNVLPICFDLEKPCEKRGETCAMIACRNGHYTLVKALYKVCHCDFTKVNYFGENVLVICASGLKAKKSYTYFDCISFLIETVNIDVSYMYEEILLLLEDDNLVRYYENKLNKAGINAKKQDVETRFKIEPRPQQKERHDSEDSNLEYVLRDIMAESKVSVTNCSVISSIIEMPTSFISVAPSEI</sequence>
<dbReference type="AlphaFoldDB" id="A0A1R2C5V7"/>
<dbReference type="SMART" id="SM00248">
    <property type="entry name" value="ANK"/>
    <property type="match status" value="4"/>
</dbReference>
<comment type="caution">
    <text evidence="3">The sequence shown here is derived from an EMBL/GenBank/DDBJ whole genome shotgun (WGS) entry which is preliminary data.</text>
</comment>
<evidence type="ECO:0000313" key="3">
    <source>
        <dbReference type="EMBL" id="OMJ84412.1"/>
    </source>
</evidence>
<dbReference type="InterPro" id="IPR002110">
    <property type="entry name" value="Ankyrin_rpt"/>
</dbReference>
<dbReference type="PANTHER" id="PTHR24188">
    <property type="entry name" value="ANKYRIN REPEAT PROTEIN"/>
    <property type="match status" value="1"/>
</dbReference>